<proteinExistence type="predicted"/>
<evidence type="ECO:0000313" key="1">
    <source>
        <dbReference type="EMBL" id="KAI0050952.1"/>
    </source>
</evidence>
<sequence length="462" mass="48372">MGMPVAVKDNICTADAPTTCASAMLRDFTSPFDATVVKLLNNAGAAIVGKTNCDEFGMGSLNINSIHGPVVNPYQPHGQSTLWEDRERRAAGGSSGGSAAAVAAGMCDAALATDTGGSTRLPASYCGVVGLKPSYGLISRWGVVSFADSLDCVGVIGKDVVSAERVYDALAQFDPQDPTAIPESTRTRAHELCSHHMFPWVSAVQNSLVGLKIGIPQEYFPTSLEPSIVAPLRRVLRALKGRGATLVPVSLPNTSYALSAYYIIASAEASSNLARYDGVQYGLHVPPPPDALPSTPAETYAYSRSAGFGAEVKKRILLGTYALTADAFDNYFLKAQRLRQLIRDDFHRVFAVPNPLASASAPPTSAPDGVHVLLHPSAIRAAPRLDQAAALAGSLDNYVQDVLTVPASLAGLPAMSVPAGVVEAGAEGAGWPVGVSVVGQWGCEAMVMRVGKVIEEVQRENA</sequence>
<protein>
    <submittedName>
        <fullName evidence="1">Amidase signature enzyme</fullName>
    </submittedName>
</protein>
<keyword evidence="2" id="KW-1185">Reference proteome</keyword>
<organism evidence="1 2">
    <name type="scientific">Auriscalpium vulgare</name>
    <dbReference type="NCBI Taxonomy" id="40419"/>
    <lineage>
        <taxon>Eukaryota</taxon>
        <taxon>Fungi</taxon>
        <taxon>Dikarya</taxon>
        <taxon>Basidiomycota</taxon>
        <taxon>Agaricomycotina</taxon>
        <taxon>Agaricomycetes</taxon>
        <taxon>Russulales</taxon>
        <taxon>Auriscalpiaceae</taxon>
        <taxon>Auriscalpium</taxon>
    </lineage>
</organism>
<evidence type="ECO:0000313" key="2">
    <source>
        <dbReference type="Proteomes" id="UP000814033"/>
    </source>
</evidence>
<dbReference type="EMBL" id="MU275856">
    <property type="protein sequence ID" value="KAI0050952.1"/>
    <property type="molecule type" value="Genomic_DNA"/>
</dbReference>
<accession>A0ACB8S4A2</accession>
<reference evidence="1" key="1">
    <citation type="submission" date="2021-02" db="EMBL/GenBank/DDBJ databases">
        <authorList>
            <consortium name="DOE Joint Genome Institute"/>
            <person name="Ahrendt S."/>
            <person name="Looney B.P."/>
            <person name="Miyauchi S."/>
            <person name="Morin E."/>
            <person name="Drula E."/>
            <person name="Courty P.E."/>
            <person name="Chicoki N."/>
            <person name="Fauchery L."/>
            <person name="Kohler A."/>
            <person name="Kuo A."/>
            <person name="Labutti K."/>
            <person name="Pangilinan J."/>
            <person name="Lipzen A."/>
            <person name="Riley R."/>
            <person name="Andreopoulos W."/>
            <person name="He G."/>
            <person name="Johnson J."/>
            <person name="Barry K.W."/>
            <person name="Grigoriev I.V."/>
            <person name="Nagy L."/>
            <person name="Hibbett D."/>
            <person name="Henrissat B."/>
            <person name="Matheny P.B."/>
            <person name="Labbe J."/>
            <person name="Martin F."/>
        </authorList>
    </citation>
    <scope>NUCLEOTIDE SEQUENCE</scope>
    <source>
        <strain evidence="1">FP105234-sp</strain>
    </source>
</reference>
<dbReference type="Proteomes" id="UP000814033">
    <property type="component" value="Unassembled WGS sequence"/>
</dbReference>
<gene>
    <name evidence="1" type="ORF">FA95DRAFT_413336</name>
</gene>
<name>A0ACB8S4A2_9AGAM</name>
<reference evidence="1" key="2">
    <citation type="journal article" date="2022" name="New Phytol.">
        <title>Evolutionary transition to the ectomycorrhizal habit in the genomes of a hyperdiverse lineage of mushroom-forming fungi.</title>
        <authorList>
            <person name="Looney B."/>
            <person name="Miyauchi S."/>
            <person name="Morin E."/>
            <person name="Drula E."/>
            <person name="Courty P.E."/>
            <person name="Kohler A."/>
            <person name="Kuo A."/>
            <person name="LaButti K."/>
            <person name="Pangilinan J."/>
            <person name="Lipzen A."/>
            <person name="Riley R."/>
            <person name="Andreopoulos W."/>
            <person name="He G."/>
            <person name="Johnson J."/>
            <person name="Nolan M."/>
            <person name="Tritt A."/>
            <person name="Barry K.W."/>
            <person name="Grigoriev I.V."/>
            <person name="Nagy L.G."/>
            <person name="Hibbett D."/>
            <person name="Henrissat B."/>
            <person name="Matheny P.B."/>
            <person name="Labbe J."/>
            <person name="Martin F.M."/>
        </authorList>
    </citation>
    <scope>NUCLEOTIDE SEQUENCE</scope>
    <source>
        <strain evidence="1">FP105234-sp</strain>
    </source>
</reference>
<comment type="caution">
    <text evidence="1">The sequence shown here is derived from an EMBL/GenBank/DDBJ whole genome shotgun (WGS) entry which is preliminary data.</text>
</comment>